<dbReference type="CTD" id="9662"/>
<evidence type="ECO:0000256" key="6">
    <source>
        <dbReference type="SAM" id="MobiDB-lite"/>
    </source>
</evidence>
<evidence type="ECO:0000256" key="4">
    <source>
        <dbReference type="ARBA" id="ARBA00038123"/>
    </source>
</evidence>
<dbReference type="Proteomes" id="UP000192223">
    <property type="component" value="Unplaced"/>
</dbReference>
<keyword evidence="2" id="KW-0963">Cytoplasm</keyword>
<feature type="coiled-coil region" evidence="5">
    <location>
        <begin position="89"/>
        <end position="130"/>
    </location>
</feature>
<proteinExistence type="inferred from homology"/>
<feature type="region of interest" description="Disordered" evidence="6">
    <location>
        <begin position="681"/>
        <end position="701"/>
    </location>
</feature>
<gene>
    <name evidence="8" type="primary">LOC108735037</name>
</gene>
<accession>A0A7F5RGV2</accession>
<keyword evidence="3" id="KW-0206">Cytoskeleton</keyword>
<dbReference type="OrthoDB" id="10254663at2759"/>
<keyword evidence="7" id="KW-1185">Reference proteome</keyword>
<feature type="compositionally biased region" description="Low complexity" evidence="6">
    <location>
        <begin position="460"/>
        <end position="471"/>
    </location>
</feature>
<dbReference type="GO" id="GO:0005814">
    <property type="term" value="C:centriole"/>
    <property type="evidence" value="ECO:0007669"/>
    <property type="project" value="UniProtKB-SubCell"/>
</dbReference>
<evidence type="ECO:0000313" key="8">
    <source>
        <dbReference type="RefSeq" id="XP_025835100.1"/>
    </source>
</evidence>
<dbReference type="AlphaFoldDB" id="A0A7F5RGV2"/>
<name>A0A7F5RGV2_AGRPL</name>
<feature type="compositionally biased region" description="Basic and acidic residues" evidence="6">
    <location>
        <begin position="472"/>
        <end position="494"/>
    </location>
</feature>
<dbReference type="GeneID" id="108735037"/>
<evidence type="ECO:0000256" key="2">
    <source>
        <dbReference type="ARBA" id="ARBA00022490"/>
    </source>
</evidence>
<keyword evidence="5" id="KW-0175">Coiled coil</keyword>
<evidence type="ECO:0000256" key="1">
    <source>
        <dbReference type="ARBA" id="ARBA00004114"/>
    </source>
</evidence>
<comment type="subcellular location">
    <subcellularLocation>
        <location evidence="1">Cytoplasm</location>
        <location evidence="1">Cytoskeleton</location>
        <location evidence="1">Microtubule organizing center</location>
        <location evidence="1">Centrosome</location>
        <location evidence="1">Centriole</location>
    </subcellularLocation>
</comment>
<feature type="compositionally biased region" description="Basic and acidic residues" evidence="6">
    <location>
        <begin position="686"/>
        <end position="701"/>
    </location>
</feature>
<evidence type="ECO:0000256" key="3">
    <source>
        <dbReference type="ARBA" id="ARBA00023212"/>
    </source>
</evidence>
<sequence>MDTKYKKLRRRLNDLGYNQPLVPEAVPLVEKLLHDLIQTTESLQKYMTIAKRAIEERDLLQLGAEPYKCDNAKLVRECNDLHLALLHCKEDNDKNIRVFKKEISKLEKEKTKLENSCEKLKHYCSDLESQLHKRYSRTAASGVKPALRSKTTSDLEVRKPRCKIQFNKTLDMCDQRIHNLLEEINFLKEERLEYTEMIKCYKQQVRCREKEIERLQCMLEGGRPADALVKDCCYKDAEEKLEKLQDELCQLKKEKMDLEEHLRESVIKQHEAMKRALCLVDKNKQLEKELGDIDQMALSVEAECNSTVRNSVEKINRLQAKMHEITMQNQHFERELAELKCEKDQLRAEMECLKNEKVQLQNALENALEEQHRLSDKMKEYGKIEQDLNMEIDRLSQLSASQKRKLSEAEGLGSGSTKYSHPAAESTQQCQQVQEQRCRRSQEQRSQISQEQRSQHSQEQRSLQSQEQRPQQSEEPRRSRDQRQDKRPSAEKYLQEQLQCKSEEQEKLKQQLEQKEAQIAMLKEENERCKQKIQSVKQRSESEFEAFSTKSTLRKVEREKEMLECELRKLDEEKISLERCLREANEKYNEMEYNLQCELQMARETIQKLEDEQRDLLTDEGTKRHTINSLEQQVQQLTEELQNARAEANQNKCLYNQVKALHDEADRAAVEAQDTIAELQSQLSEASEKSKSLENNNRRLTEELTSLRGEVNSTRGSMEMVDREKDELLMKLDAKTERCSMLEEELCAKTEKLMCLEGRYAELQKKLSSIYDESAALEFQLRASCREIENLKKELDDVIREKECASRENCRLMAEIAAARADARKSSNELEHAHRQVEDLKMQLQDYVREVKKYEDALSQKEAERAELLEQFKDLSNKHAQLTNNKQSEEESANNHKVQLSATLEHVATLERKIEGHEAMVCSYEKQIKEMNHQMASMEMLVQELKRERNCLEMELDRCRECSSQLDKQKEEILSQLCSKRSEQAQMCQELEKLRGESTTLHRRVEREQTSCERVERLLCENRKEAVELKLVNQELLCEVDRLKKTVDELQEKIDRLEEHLDMYQQISSVRSDRRDVDVGDGDNRFPSP</sequence>
<dbReference type="RefSeq" id="XP_025835100.1">
    <property type="nucleotide sequence ID" value="XM_025979315.1"/>
</dbReference>
<reference evidence="8" key="1">
    <citation type="submission" date="2025-08" db="UniProtKB">
        <authorList>
            <consortium name="RefSeq"/>
        </authorList>
    </citation>
    <scope>IDENTIFICATION</scope>
    <source>
        <tissue evidence="8">Entire body</tissue>
    </source>
</reference>
<feature type="coiled-coil region" evidence="5">
    <location>
        <begin position="928"/>
        <end position="972"/>
    </location>
</feature>
<dbReference type="PANTHER" id="PTHR20544">
    <property type="entry name" value="CENTROSOMAL PROTEIN CEP135"/>
    <property type="match status" value="1"/>
</dbReference>
<evidence type="ECO:0000256" key="5">
    <source>
        <dbReference type="SAM" id="Coils"/>
    </source>
</evidence>
<feature type="coiled-coil region" evidence="5">
    <location>
        <begin position="170"/>
        <end position="377"/>
    </location>
</feature>
<feature type="compositionally biased region" description="Low complexity" evidence="6">
    <location>
        <begin position="425"/>
        <end position="435"/>
    </location>
</feature>
<feature type="coiled-coil region" evidence="5">
    <location>
        <begin position="1026"/>
        <end position="1067"/>
    </location>
</feature>
<evidence type="ECO:0000313" key="7">
    <source>
        <dbReference type="Proteomes" id="UP000192223"/>
    </source>
</evidence>
<organism evidence="7 8">
    <name type="scientific">Agrilus planipennis</name>
    <name type="common">Emerald ash borer</name>
    <name type="synonym">Agrilus marcopoli</name>
    <dbReference type="NCBI Taxonomy" id="224129"/>
    <lineage>
        <taxon>Eukaryota</taxon>
        <taxon>Metazoa</taxon>
        <taxon>Ecdysozoa</taxon>
        <taxon>Arthropoda</taxon>
        <taxon>Hexapoda</taxon>
        <taxon>Insecta</taxon>
        <taxon>Pterygota</taxon>
        <taxon>Neoptera</taxon>
        <taxon>Endopterygota</taxon>
        <taxon>Coleoptera</taxon>
        <taxon>Polyphaga</taxon>
        <taxon>Elateriformia</taxon>
        <taxon>Buprestoidea</taxon>
        <taxon>Buprestidae</taxon>
        <taxon>Agrilinae</taxon>
        <taxon>Agrilus</taxon>
    </lineage>
</organism>
<dbReference type="InterPro" id="IPR051877">
    <property type="entry name" value="Centriole_BasalBody_StrucProt"/>
</dbReference>
<dbReference type="PANTHER" id="PTHR20544:SF0">
    <property type="entry name" value="NUCLEOPROTEIN TPR_MLP1 DOMAIN-CONTAINING PROTEIN"/>
    <property type="match status" value="1"/>
</dbReference>
<protein>
    <submittedName>
        <fullName evidence="8">Centrosomal protein of 135 kDa isoform X2</fullName>
    </submittedName>
</protein>
<feature type="region of interest" description="Disordered" evidence="6">
    <location>
        <begin position="403"/>
        <end position="494"/>
    </location>
</feature>
<dbReference type="Gene3D" id="1.10.287.1490">
    <property type="match status" value="1"/>
</dbReference>
<comment type="similarity">
    <text evidence="4">Belongs to the CEP135/TSGA10 family.</text>
</comment>